<evidence type="ECO:0000256" key="2">
    <source>
        <dbReference type="ARBA" id="ARBA00022525"/>
    </source>
</evidence>
<keyword evidence="5" id="KW-1133">Transmembrane helix</keyword>
<keyword evidence="5" id="KW-0812">Transmembrane</keyword>
<reference evidence="8 9" key="1">
    <citation type="submission" date="2018-08" db="EMBL/GenBank/DDBJ databases">
        <title>A genome reference for cultivated species of the human gut microbiota.</title>
        <authorList>
            <person name="Zou Y."/>
            <person name="Xue W."/>
            <person name="Luo G."/>
        </authorList>
    </citation>
    <scope>NUCLEOTIDE SEQUENCE [LARGE SCALE GENOMIC DNA]</scope>
    <source>
        <strain evidence="8 9">AM22-12LB</strain>
    </source>
</reference>
<proteinExistence type="predicted"/>
<organism evidence="8 9">
    <name type="scientific">Coprococcus comes</name>
    <dbReference type="NCBI Taxonomy" id="410072"/>
    <lineage>
        <taxon>Bacteria</taxon>
        <taxon>Bacillati</taxon>
        <taxon>Bacillota</taxon>
        <taxon>Clostridia</taxon>
        <taxon>Lachnospirales</taxon>
        <taxon>Lachnospiraceae</taxon>
        <taxon>Coprococcus</taxon>
    </lineage>
</organism>
<feature type="domain" description="Gram-positive cocci surface proteins LPxTG" evidence="7">
    <location>
        <begin position="432"/>
        <end position="467"/>
    </location>
</feature>
<keyword evidence="2" id="KW-0964">Secreted</keyword>
<name>A0A3R6DYB7_9FIRM</name>
<dbReference type="Gene3D" id="2.60.40.740">
    <property type="match status" value="1"/>
</dbReference>
<feature type="transmembrane region" description="Helical" evidence="5">
    <location>
        <begin position="438"/>
        <end position="460"/>
    </location>
</feature>
<dbReference type="EMBL" id="QRIM01000014">
    <property type="protein sequence ID" value="RHG59372.1"/>
    <property type="molecule type" value="Genomic_DNA"/>
</dbReference>
<evidence type="ECO:0000256" key="1">
    <source>
        <dbReference type="ARBA" id="ARBA00022512"/>
    </source>
</evidence>
<evidence type="ECO:0000256" key="3">
    <source>
        <dbReference type="ARBA" id="ARBA00022729"/>
    </source>
</evidence>
<gene>
    <name evidence="8" type="ORF">DW252_11865</name>
</gene>
<feature type="chain" id="PRO_5018600822" evidence="6">
    <location>
        <begin position="27"/>
        <end position="467"/>
    </location>
</feature>
<keyword evidence="4" id="KW-0572">Peptidoglycan-anchor</keyword>
<accession>A0A3R6DYB7</accession>
<evidence type="ECO:0000313" key="9">
    <source>
        <dbReference type="Proteomes" id="UP000286595"/>
    </source>
</evidence>
<dbReference type="Pfam" id="PF17802">
    <property type="entry name" value="SpaA"/>
    <property type="match status" value="1"/>
</dbReference>
<dbReference type="PROSITE" id="PS50847">
    <property type="entry name" value="GRAM_POS_ANCHORING"/>
    <property type="match status" value="1"/>
</dbReference>
<evidence type="ECO:0000256" key="5">
    <source>
        <dbReference type="SAM" id="Phobius"/>
    </source>
</evidence>
<dbReference type="NCBIfam" id="TIGR01167">
    <property type="entry name" value="LPXTG_anchor"/>
    <property type="match status" value="1"/>
</dbReference>
<dbReference type="RefSeq" id="WP_118218690.1">
    <property type="nucleotide sequence ID" value="NZ_QRIM01000014.1"/>
</dbReference>
<sequence length="467" mass="49942">MKKMRKIFAVLLTLAMVLGMSMTSFAATKDTATIKVNNADKATLTYAQVIKADQSTKTGWAFVNDTVADDYVKAFGVNDAQAAIEAMLPAANVDANKLGAAQAKAANHVTFNAMANPQTVNAAGVYLVKATEVGYTYNIMSAYIGFGEVTITGEEGTTVKYDYPSLVDAELAAKKTPTKVEKEAVDTDNVVATGDILTYKVKTNVPFIAPTDTDKTFWAYDELTGAEYIEKERATITLGGEDVTKTYPITWDRDTAKFSVDLSNMINDANSNAGKEVVITYKVKVTSDNDVITNKATAGHEGTADFGSKEINVYQGNITLTKTGENDVKLANAGFEVRKDSKDSNALKFTKLTDGVYKYDPNGTVTEVFTKADGTVKVQGLNVGTYYFKETTAPKGYSVNQNQSEATLAVKDKASAVLTATTSMTDTKLSALPSTGGIGTTIFTIAGCLIMIAAAGLFFASRKKTNK</sequence>
<evidence type="ECO:0000256" key="4">
    <source>
        <dbReference type="ARBA" id="ARBA00023088"/>
    </source>
</evidence>
<dbReference type="InterPro" id="IPR041033">
    <property type="entry name" value="SpaA_PFL_dom_1"/>
</dbReference>
<evidence type="ECO:0000256" key="6">
    <source>
        <dbReference type="SAM" id="SignalP"/>
    </source>
</evidence>
<feature type="signal peptide" evidence="6">
    <location>
        <begin position="1"/>
        <end position="26"/>
    </location>
</feature>
<dbReference type="Gene3D" id="2.60.40.10">
    <property type="entry name" value="Immunoglobulins"/>
    <property type="match status" value="1"/>
</dbReference>
<dbReference type="AlphaFoldDB" id="A0A3R6DYB7"/>
<dbReference type="Proteomes" id="UP000286595">
    <property type="component" value="Unassembled WGS sequence"/>
</dbReference>
<dbReference type="InterPro" id="IPR019931">
    <property type="entry name" value="LPXTG_anchor"/>
</dbReference>
<keyword evidence="1" id="KW-0134">Cell wall</keyword>
<keyword evidence="5" id="KW-0472">Membrane</keyword>
<comment type="caution">
    <text evidence="8">The sequence shown here is derived from an EMBL/GenBank/DDBJ whole genome shotgun (WGS) entry which is preliminary data.</text>
</comment>
<keyword evidence="3 6" id="KW-0732">Signal</keyword>
<protein>
    <submittedName>
        <fullName evidence="8">LPXTG cell wall anchor domain-containing protein</fullName>
    </submittedName>
</protein>
<evidence type="ECO:0000259" key="7">
    <source>
        <dbReference type="PROSITE" id="PS50847"/>
    </source>
</evidence>
<dbReference type="InterPro" id="IPR013783">
    <property type="entry name" value="Ig-like_fold"/>
</dbReference>
<evidence type="ECO:0000313" key="8">
    <source>
        <dbReference type="EMBL" id="RHG59372.1"/>
    </source>
</evidence>
<dbReference type="Pfam" id="PF00746">
    <property type="entry name" value="Gram_pos_anchor"/>
    <property type="match status" value="1"/>
</dbReference>